<protein>
    <submittedName>
        <fullName evidence="2">SCP-like protein</fullName>
    </submittedName>
</protein>
<feature type="domain" description="SCP" evidence="1">
    <location>
        <begin position="224"/>
        <end position="385"/>
    </location>
</feature>
<organism evidence="2 3">
    <name type="scientific">Dictyocaulus viviparus</name>
    <name type="common">Bovine lungworm</name>
    <dbReference type="NCBI Taxonomy" id="29172"/>
    <lineage>
        <taxon>Eukaryota</taxon>
        <taxon>Metazoa</taxon>
        <taxon>Ecdysozoa</taxon>
        <taxon>Nematoda</taxon>
        <taxon>Chromadorea</taxon>
        <taxon>Rhabditida</taxon>
        <taxon>Rhabditina</taxon>
        <taxon>Rhabditomorpha</taxon>
        <taxon>Strongyloidea</taxon>
        <taxon>Metastrongylidae</taxon>
        <taxon>Dictyocaulus</taxon>
    </lineage>
</organism>
<dbReference type="AlphaFoldDB" id="A0A0D8XWA2"/>
<dbReference type="SMART" id="SM00198">
    <property type="entry name" value="SCP"/>
    <property type="match status" value="2"/>
</dbReference>
<keyword evidence="3" id="KW-1185">Reference proteome</keyword>
<dbReference type="EMBL" id="KN716251">
    <property type="protein sequence ID" value="KJH48918.1"/>
    <property type="molecule type" value="Genomic_DNA"/>
</dbReference>
<dbReference type="CDD" id="cd05380">
    <property type="entry name" value="CAP_euk"/>
    <property type="match status" value="2"/>
</dbReference>
<sequence length="414" mass="45295">MPFDCGDVYLSDQARQDALDQMNKIRSEVALGQFHAWNLLPTANNMMKLKWDCNLEQMAHNATEYCSRYHPQASLTYGINYHRGDVFDSSELNLSSSILSSIKKWSNIPNIMWPNRNIFNGNLELADFANLVFANTTAVGCSNTKCSSRTSVACVFSGPEILTGTLVYNSGNPCLNDTKCGTSGYCELGLCIDEGEPEPAPTPAPVQPLSPVIINCPTVEFDSTFRTTALGMHNNFRSLVARGLARNGDQPNENAPPSSQMDLLVYDCNAEQIAFNHVKSCVKQPSPLPSGSEYSENIHNLQTTPTDILGVLQNAISTWTQELEANGIPSNMIFINELDKRLKKVVTNVTKIIWGSSRTVGCATQLCNGFYLTSCLYRKPVNVIGQNIYNIGAVCSTCPAGVNNCDGNVGLCSW</sequence>
<dbReference type="SUPFAM" id="SSF55797">
    <property type="entry name" value="PR-1-like"/>
    <property type="match status" value="2"/>
</dbReference>
<reference evidence="2 3" key="1">
    <citation type="submission" date="2013-11" db="EMBL/GenBank/DDBJ databases">
        <title>Draft genome of the bovine lungworm Dictyocaulus viviparus.</title>
        <authorList>
            <person name="Mitreva M."/>
        </authorList>
    </citation>
    <scope>NUCLEOTIDE SEQUENCE [LARGE SCALE GENOMIC DNA]</scope>
    <source>
        <strain evidence="2 3">HannoverDv2000</strain>
    </source>
</reference>
<feature type="domain" description="SCP" evidence="1">
    <location>
        <begin position="13"/>
        <end position="164"/>
    </location>
</feature>
<dbReference type="STRING" id="29172.A0A0D8XWA2"/>
<dbReference type="Gene3D" id="3.40.33.10">
    <property type="entry name" value="CAP"/>
    <property type="match status" value="2"/>
</dbReference>
<gene>
    <name evidence="2" type="ORF">DICVIV_04947</name>
</gene>
<dbReference type="InterPro" id="IPR001283">
    <property type="entry name" value="CRISP-related"/>
</dbReference>
<name>A0A0D8XWA2_DICVI</name>
<reference evidence="3" key="2">
    <citation type="journal article" date="2016" name="Sci. Rep.">
        <title>Dictyocaulus viviparus genome, variome and transcriptome elucidate lungworm biology and support future intervention.</title>
        <authorList>
            <person name="McNulty S.N."/>
            <person name="Strube C."/>
            <person name="Rosa B.A."/>
            <person name="Martin J.C."/>
            <person name="Tyagi R."/>
            <person name="Choi Y.J."/>
            <person name="Wang Q."/>
            <person name="Hallsworth Pepin K."/>
            <person name="Zhang X."/>
            <person name="Ozersky P."/>
            <person name="Wilson R.K."/>
            <person name="Sternberg P.W."/>
            <person name="Gasser R.B."/>
            <person name="Mitreva M."/>
        </authorList>
    </citation>
    <scope>NUCLEOTIDE SEQUENCE [LARGE SCALE GENOMIC DNA]</scope>
    <source>
        <strain evidence="3">HannoverDv2000</strain>
    </source>
</reference>
<dbReference type="InterPro" id="IPR035940">
    <property type="entry name" value="CAP_sf"/>
</dbReference>
<evidence type="ECO:0000313" key="2">
    <source>
        <dbReference type="EMBL" id="KJH48918.1"/>
    </source>
</evidence>
<evidence type="ECO:0000313" key="3">
    <source>
        <dbReference type="Proteomes" id="UP000053766"/>
    </source>
</evidence>
<evidence type="ECO:0000259" key="1">
    <source>
        <dbReference type="SMART" id="SM00198"/>
    </source>
</evidence>
<dbReference type="Pfam" id="PF00188">
    <property type="entry name" value="CAP"/>
    <property type="match status" value="2"/>
</dbReference>
<dbReference type="Proteomes" id="UP000053766">
    <property type="component" value="Unassembled WGS sequence"/>
</dbReference>
<accession>A0A0D8XWA2</accession>
<dbReference type="OrthoDB" id="5874910at2759"/>
<proteinExistence type="predicted"/>
<dbReference type="PANTHER" id="PTHR10334">
    <property type="entry name" value="CYSTEINE-RICH SECRETORY PROTEIN-RELATED"/>
    <property type="match status" value="1"/>
</dbReference>
<dbReference type="InterPro" id="IPR014044">
    <property type="entry name" value="CAP_dom"/>
</dbReference>